<feature type="region of interest" description="Disordered" evidence="1">
    <location>
        <begin position="1"/>
        <end position="22"/>
    </location>
</feature>
<proteinExistence type="predicted"/>
<dbReference type="Proteomes" id="UP000095282">
    <property type="component" value="Unplaced"/>
</dbReference>
<evidence type="ECO:0000256" key="1">
    <source>
        <dbReference type="SAM" id="MobiDB-lite"/>
    </source>
</evidence>
<reference evidence="3" key="1">
    <citation type="submission" date="2016-11" db="UniProtKB">
        <authorList>
            <consortium name="WormBaseParasite"/>
        </authorList>
    </citation>
    <scope>IDENTIFICATION</scope>
</reference>
<name>A0A1I7TSH7_9PELO</name>
<dbReference type="AlphaFoldDB" id="A0A1I7TSH7"/>
<accession>A0A1I7TSH7</accession>
<feature type="compositionally biased region" description="Basic and acidic residues" evidence="1">
    <location>
        <begin position="1"/>
        <end position="18"/>
    </location>
</feature>
<sequence length="75" mass="8607">MNDGIQKKELFEKGERNLSRRRRRRGAINWEEEKGGNEKRNGKRAVLRINGRGLPPVIKLPTEHTQMAISGLQSV</sequence>
<evidence type="ECO:0000313" key="2">
    <source>
        <dbReference type="Proteomes" id="UP000095282"/>
    </source>
</evidence>
<dbReference type="WBParaSite" id="Csp11.Scaffold629.g11323.t1">
    <property type="protein sequence ID" value="Csp11.Scaffold629.g11323.t1"/>
    <property type="gene ID" value="Csp11.Scaffold629.g11323"/>
</dbReference>
<keyword evidence="2" id="KW-1185">Reference proteome</keyword>
<evidence type="ECO:0000313" key="3">
    <source>
        <dbReference type="WBParaSite" id="Csp11.Scaffold629.g11323.t1"/>
    </source>
</evidence>
<protein>
    <submittedName>
        <fullName evidence="3">Uncharacterized protein</fullName>
    </submittedName>
</protein>
<organism evidence="2 3">
    <name type="scientific">Caenorhabditis tropicalis</name>
    <dbReference type="NCBI Taxonomy" id="1561998"/>
    <lineage>
        <taxon>Eukaryota</taxon>
        <taxon>Metazoa</taxon>
        <taxon>Ecdysozoa</taxon>
        <taxon>Nematoda</taxon>
        <taxon>Chromadorea</taxon>
        <taxon>Rhabditida</taxon>
        <taxon>Rhabditina</taxon>
        <taxon>Rhabditomorpha</taxon>
        <taxon>Rhabditoidea</taxon>
        <taxon>Rhabditidae</taxon>
        <taxon>Peloderinae</taxon>
        <taxon>Caenorhabditis</taxon>
    </lineage>
</organism>